<accession>A0A2S5JK79</accession>
<dbReference type="InterPro" id="IPR009081">
    <property type="entry name" value="PP-bd_ACP"/>
</dbReference>
<dbReference type="Pfam" id="PF00550">
    <property type="entry name" value="PP-binding"/>
    <property type="match status" value="1"/>
</dbReference>
<dbReference type="SUPFAM" id="SSF47336">
    <property type="entry name" value="ACP-like"/>
    <property type="match status" value="1"/>
</dbReference>
<comment type="caution">
    <text evidence="4">The sequence shown here is derived from an EMBL/GenBank/DDBJ whole genome shotgun (WGS) entry which is preliminary data.</text>
</comment>
<evidence type="ECO:0000256" key="1">
    <source>
        <dbReference type="ARBA" id="ARBA00022450"/>
    </source>
</evidence>
<dbReference type="Gene3D" id="1.10.1200.10">
    <property type="entry name" value="ACP-like"/>
    <property type="match status" value="1"/>
</dbReference>
<protein>
    <submittedName>
        <fullName evidence="4">Acyl carrier protein</fullName>
    </submittedName>
</protein>
<keyword evidence="2" id="KW-0597">Phosphoprotein</keyword>
<dbReference type="PROSITE" id="PS00012">
    <property type="entry name" value="PHOSPHOPANTETHEINE"/>
    <property type="match status" value="1"/>
</dbReference>
<keyword evidence="5" id="KW-1185">Reference proteome</keyword>
<dbReference type="RefSeq" id="WP_245873076.1">
    <property type="nucleotide sequence ID" value="NZ_PRDS01000002.1"/>
</dbReference>
<keyword evidence="1" id="KW-0596">Phosphopantetheine</keyword>
<feature type="domain" description="Carrier" evidence="3">
    <location>
        <begin position="14"/>
        <end position="94"/>
    </location>
</feature>
<evidence type="ECO:0000256" key="2">
    <source>
        <dbReference type="ARBA" id="ARBA00022553"/>
    </source>
</evidence>
<proteinExistence type="predicted"/>
<dbReference type="EMBL" id="PRDS01000002">
    <property type="protein sequence ID" value="PPB81879.1"/>
    <property type="molecule type" value="Genomic_DNA"/>
</dbReference>
<gene>
    <name evidence="4" type="ORF">LV82_01096</name>
</gene>
<name>A0A2S5JK79_9RHOB</name>
<reference evidence="4 5" key="1">
    <citation type="submission" date="2018-01" db="EMBL/GenBank/DDBJ databases">
        <title>Genomic Encyclopedia of Archaeal and Bacterial Type Strains, Phase II (KMG-II): from individual species to whole genera.</title>
        <authorList>
            <person name="Goeker M."/>
        </authorList>
    </citation>
    <scope>NUCLEOTIDE SEQUENCE [LARGE SCALE GENOMIC DNA]</scope>
    <source>
        <strain evidence="4 5">DSM 12048</strain>
    </source>
</reference>
<dbReference type="Proteomes" id="UP000239736">
    <property type="component" value="Unassembled WGS sequence"/>
</dbReference>
<dbReference type="AlphaFoldDB" id="A0A2S5JK79"/>
<dbReference type="InterPro" id="IPR036736">
    <property type="entry name" value="ACP-like_sf"/>
</dbReference>
<evidence type="ECO:0000259" key="3">
    <source>
        <dbReference type="PROSITE" id="PS50075"/>
    </source>
</evidence>
<sequence length="99" mass="10580">MTRHSMTTELMPADGIADQVRDIIARQAVVPIDDVGPDVSLQALGLDSMALVETIFAIEETFDITVPFNANETDTAGLRLDTVQDVIDAVTDLLAHGNG</sequence>
<evidence type="ECO:0000313" key="5">
    <source>
        <dbReference type="Proteomes" id="UP000239736"/>
    </source>
</evidence>
<evidence type="ECO:0000313" key="4">
    <source>
        <dbReference type="EMBL" id="PPB81879.1"/>
    </source>
</evidence>
<organism evidence="4 5">
    <name type="scientific">Albidovulum inexpectatum</name>
    <dbReference type="NCBI Taxonomy" id="196587"/>
    <lineage>
        <taxon>Bacteria</taxon>
        <taxon>Pseudomonadati</taxon>
        <taxon>Pseudomonadota</taxon>
        <taxon>Alphaproteobacteria</taxon>
        <taxon>Rhodobacterales</taxon>
        <taxon>Paracoccaceae</taxon>
        <taxon>Albidovulum</taxon>
    </lineage>
</organism>
<dbReference type="PROSITE" id="PS50075">
    <property type="entry name" value="CARRIER"/>
    <property type="match status" value="1"/>
</dbReference>
<dbReference type="InterPro" id="IPR006162">
    <property type="entry name" value="Ppantetheine_attach_site"/>
</dbReference>